<dbReference type="Gene3D" id="1.10.1220.10">
    <property type="entry name" value="Met repressor-like"/>
    <property type="match status" value="1"/>
</dbReference>
<comment type="caution">
    <text evidence="2">The sequence shown here is derived from an EMBL/GenBank/DDBJ whole genome shotgun (WGS) entry which is preliminary data.</text>
</comment>
<proteinExistence type="predicted"/>
<dbReference type="InterPro" id="IPR005569">
    <property type="entry name" value="Arc_DNA-bd_dom"/>
</dbReference>
<keyword evidence="2" id="KW-0238">DNA-binding</keyword>
<dbReference type="RefSeq" id="WP_377758808.1">
    <property type="nucleotide sequence ID" value="NZ_JBHRXY010000001.1"/>
</dbReference>
<dbReference type="InterPro" id="IPR013321">
    <property type="entry name" value="Arc_rbn_hlx_hlx"/>
</dbReference>
<organism evidence="2 3">
    <name type="scientific">Paracoccus angustae</name>
    <dbReference type="NCBI Taxonomy" id="1671480"/>
    <lineage>
        <taxon>Bacteria</taxon>
        <taxon>Pseudomonadati</taxon>
        <taxon>Pseudomonadota</taxon>
        <taxon>Alphaproteobacteria</taxon>
        <taxon>Rhodobacterales</taxon>
        <taxon>Paracoccaceae</taxon>
        <taxon>Paracoccus</taxon>
    </lineage>
</organism>
<accession>A0ABV7TZQ4</accession>
<gene>
    <name evidence="2" type="ORF">ACFOM8_01975</name>
</gene>
<dbReference type="EMBL" id="JBHRXY010000001">
    <property type="protein sequence ID" value="MFC3628208.1"/>
    <property type="molecule type" value="Genomic_DNA"/>
</dbReference>
<dbReference type="InterPro" id="IPR010985">
    <property type="entry name" value="Ribbon_hlx_hlx"/>
</dbReference>
<keyword evidence="3" id="KW-1185">Reference proteome</keyword>
<protein>
    <submittedName>
        <fullName evidence="2">Arc family DNA-binding protein</fullName>
    </submittedName>
</protein>
<dbReference type="GO" id="GO:0003677">
    <property type="term" value="F:DNA binding"/>
    <property type="evidence" value="ECO:0007669"/>
    <property type="project" value="UniProtKB-KW"/>
</dbReference>
<dbReference type="Proteomes" id="UP001595539">
    <property type="component" value="Unassembled WGS sequence"/>
</dbReference>
<evidence type="ECO:0000313" key="3">
    <source>
        <dbReference type="Proteomes" id="UP001595539"/>
    </source>
</evidence>
<dbReference type="SUPFAM" id="SSF47598">
    <property type="entry name" value="Ribbon-helix-helix"/>
    <property type="match status" value="1"/>
</dbReference>
<reference evidence="3" key="1">
    <citation type="journal article" date="2019" name="Int. J. Syst. Evol. Microbiol.">
        <title>The Global Catalogue of Microorganisms (GCM) 10K type strain sequencing project: providing services to taxonomists for standard genome sequencing and annotation.</title>
        <authorList>
            <consortium name="The Broad Institute Genomics Platform"/>
            <consortium name="The Broad Institute Genome Sequencing Center for Infectious Disease"/>
            <person name="Wu L."/>
            <person name="Ma J."/>
        </authorList>
    </citation>
    <scope>NUCLEOTIDE SEQUENCE [LARGE SCALE GENOMIC DNA]</scope>
    <source>
        <strain evidence="3">KCTC 42473</strain>
    </source>
</reference>
<dbReference type="Pfam" id="PF03869">
    <property type="entry name" value="Arc"/>
    <property type="match status" value="1"/>
</dbReference>
<name>A0ABV7TZQ4_9RHOB</name>
<evidence type="ECO:0000313" key="2">
    <source>
        <dbReference type="EMBL" id="MFC3628208.1"/>
    </source>
</evidence>
<evidence type="ECO:0000259" key="1">
    <source>
        <dbReference type="Pfam" id="PF03869"/>
    </source>
</evidence>
<feature type="domain" description="Arc-like DNA binding" evidence="1">
    <location>
        <begin position="7"/>
        <end position="45"/>
    </location>
</feature>
<sequence>MAAPTTRESDKFIVRLPDGMRDRIKAAAEANNRSMNAEIVATLEDRYPAPTSGDDLDLEHREITVRGIDRVLRLVRENMIRQLDGGGGDADILNVFSQILDDD</sequence>